<protein>
    <recommendedName>
        <fullName evidence="4 5">N5-carboxyaminoimidazole ribonucleotide synthase</fullName>
        <shortName evidence="4 5">N5-CAIR synthase</shortName>
        <ecNumber evidence="4 5">6.3.4.18</ecNumber>
    </recommendedName>
    <alternativeName>
        <fullName evidence="4 5">5-(carboxyamino)imidazole ribonucleotide synthetase</fullName>
    </alternativeName>
</protein>
<dbReference type="EC" id="6.3.4.18" evidence="4 5"/>
<dbReference type="NCBIfam" id="NF004679">
    <property type="entry name" value="PRK06019.1-5"/>
    <property type="match status" value="1"/>
</dbReference>
<dbReference type="InterPro" id="IPR040686">
    <property type="entry name" value="PurK_C"/>
</dbReference>
<comment type="function">
    <text evidence="4">Catalyzes the ATP-dependent conversion of 5-aminoimidazole ribonucleotide (AIR) and HCO(3)(-) to N5-carboxyaminoimidazole ribonucleotide (N5-CAIR).</text>
</comment>
<dbReference type="EMBL" id="PVTE01000034">
    <property type="protein sequence ID" value="PRY27333.1"/>
    <property type="molecule type" value="Genomic_DNA"/>
</dbReference>
<keyword evidence="6" id="KW-0732">Signal</keyword>
<keyword evidence="1 4" id="KW-0547">Nucleotide-binding</keyword>
<dbReference type="GO" id="GO:0006189">
    <property type="term" value="P:'de novo' IMP biosynthetic process"/>
    <property type="evidence" value="ECO:0007669"/>
    <property type="project" value="UniProtKB-UniRule"/>
</dbReference>
<feature type="chain" id="PRO_5015481066" description="N5-carboxyaminoimidazole ribonucleotide synthase" evidence="6">
    <location>
        <begin position="23"/>
        <end position="411"/>
    </location>
</feature>
<dbReference type="Gene3D" id="3.30.1490.20">
    <property type="entry name" value="ATP-grasp fold, A domain"/>
    <property type="match status" value="1"/>
</dbReference>
<dbReference type="HAMAP" id="MF_01928">
    <property type="entry name" value="PurK"/>
    <property type="match status" value="1"/>
</dbReference>
<feature type="signal peptide" evidence="6">
    <location>
        <begin position="1"/>
        <end position="22"/>
    </location>
</feature>
<proteinExistence type="inferred from homology"/>
<dbReference type="Gene3D" id="3.30.470.20">
    <property type="entry name" value="ATP-grasp fold, B domain"/>
    <property type="match status" value="1"/>
</dbReference>
<comment type="function">
    <text evidence="5">Catalyzes the ATP-dependent conversion of 5-aminoimidazole ribonucleotide (AIR) and HCO(3)- to N5-carboxyaminoimidazole ribonucleotide (N5-CAIR).</text>
</comment>
<dbReference type="Proteomes" id="UP000238375">
    <property type="component" value="Unassembled WGS sequence"/>
</dbReference>
<feature type="binding site" evidence="4">
    <location>
        <position position="131"/>
    </location>
    <ligand>
        <name>ATP</name>
        <dbReference type="ChEBI" id="CHEBI:30616"/>
    </ligand>
</feature>
<dbReference type="SUPFAM" id="SSF51246">
    <property type="entry name" value="Rudiment single hybrid motif"/>
    <property type="match status" value="1"/>
</dbReference>
<comment type="caution">
    <text evidence="8">The sequence shown here is derived from an EMBL/GenBank/DDBJ whole genome shotgun (WGS) entry which is preliminary data.</text>
</comment>
<comment type="caution">
    <text evidence="4">Lacks conserved residue(s) required for the propagation of feature annotation.</text>
</comment>
<feature type="binding site" evidence="4">
    <location>
        <begin position="287"/>
        <end position="288"/>
    </location>
    <ligand>
        <name>ATP</name>
        <dbReference type="ChEBI" id="CHEBI:30616"/>
    </ligand>
</feature>
<feature type="domain" description="ATP-grasp" evidence="7">
    <location>
        <begin position="135"/>
        <end position="317"/>
    </location>
</feature>
<dbReference type="PROSITE" id="PS50975">
    <property type="entry name" value="ATP_GRASP"/>
    <property type="match status" value="1"/>
</dbReference>
<comment type="catalytic activity">
    <reaction evidence="4 5">
        <text>5-amino-1-(5-phospho-beta-D-ribosyl)imidazole + hydrogencarbonate + ATP = 5-carboxyamino-1-(5-phospho-D-ribosyl)imidazole + ADP + phosphate + 2 H(+)</text>
        <dbReference type="Rhea" id="RHEA:19317"/>
        <dbReference type="ChEBI" id="CHEBI:15378"/>
        <dbReference type="ChEBI" id="CHEBI:17544"/>
        <dbReference type="ChEBI" id="CHEBI:30616"/>
        <dbReference type="ChEBI" id="CHEBI:43474"/>
        <dbReference type="ChEBI" id="CHEBI:58730"/>
        <dbReference type="ChEBI" id="CHEBI:137981"/>
        <dbReference type="ChEBI" id="CHEBI:456216"/>
        <dbReference type="EC" id="6.3.4.18"/>
    </reaction>
</comment>
<dbReference type="OrthoDB" id="9804625at2"/>
<organism evidence="8 9">
    <name type="scientific">Spirosoma oryzae</name>
    <dbReference type="NCBI Taxonomy" id="1469603"/>
    <lineage>
        <taxon>Bacteria</taxon>
        <taxon>Pseudomonadati</taxon>
        <taxon>Bacteroidota</taxon>
        <taxon>Cytophagia</taxon>
        <taxon>Cytophagales</taxon>
        <taxon>Cytophagaceae</taxon>
        <taxon>Spirosoma</taxon>
    </lineage>
</organism>
<keyword evidence="2 4" id="KW-0658">Purine biosynthesis</keyword>
<evidence type="ECO:0000256" key="3">
    <source>
        <dbReference type="ARBA" id="ARBA00022840"/>
    </source>
</evidence>
<comment type="pathway">
    <text evidence="4 5">Purine metabolism; IMP biosynthesis via de novo pathway; 5-amino-1-(5-phospho-D-ribosyl)imidazole-4-carboxylate from 5-amino-1-(5-phospho-D-ribosyl)imidazole (N5-CAIR route): step 1/2.</text>
</comment>
<dbReference type="NCBIfam" id="TIGR01161">
    <property type="entry name" value="purK"/>
    <property type="match status" value="1"/>
</dbReference>
<evidence type="ECO:0000256" key="4">
    <source>
        <dbReference type="HAMAP-Rule" id="MF_01928"/>
    </source>
</evidence>
<sequence length="411" mass="45909">MRIRHRLSFFVRLISFFYCTFAANKPHTFLTPTIGILGGGQLGLMLLQAAIDWNLRVHVLDPDADAPCRTLCTQFTTGSLTDYDTVYQFGQSVDVLTIEIERVNVDALEALEREGKRVYPQPSVIRTIQDKRLQKQFYREHNLPTADFILTDDRADAARHGDFLPAFHKLGRDGYDGRGVQRIATTADFDKAFDAPGLLEKAVDFEKELAVIVARNARGEVQTFPTVEMVFHPELNLVEYLFAPAEITAAVDQQAQAIARQTADAFGIVGILAVEMFLDKQGQVLINEVAPRPHNSGHHTIQANVTSQFEQHWRAILNYPLGDTTFYQPAAMLNLLGEAGHTGPAEYEGLENLLAMPGVFPFFYGKAITKPFRKMGHVTVMDADMNALRQKVDRVKTGIRVISATDESAEK</sequence>
<evidence type="ECO:0000313" key="9">
    <source>
        <dbReference type="Proteomes" id="UP000238375"/>
    </source>
</evidence>
<dbReference type="PANTHER" id="PTHR11609">
    <property type="entry name" value="PURINE BIOSYNTHESIS PROTEIN 6/7, PUR6/7"/>
    <property type="match status" value="1"/>
</dbReference>
<keyword evidence="9" id="KW-1185">Reference proteome</keyword>
<dbReference type="SUPFAM" id="SSF52440">
    <property type="entry name" value="PreATP-grasp domain"/>
    <property type="match status" value="1"/>
</dbReference>
<dbReference type="GO" id="GO:0034028">
    <property type="term" value="F:5-(carboxyamino)imidazole ribonucleotide synthase activity"/>
    <property type="evidence" value="ECO:0007669"/>
    <property type="project" value="UniProtKB-UniRule"/>
</dbReference>
<accession>A0A2T0S1Z1</accession>
<dbReference type="InterPro" id="IPR005875">
    <property type="entry name" value="PurK"/>
</dbReference>
<dbReference type="Pfam" id="PF17769">
    <property type="entry name" value="PurK_C"/>
    <property type="match status" value="1"/>
</dbReference>
<keyword evidence="3 4" id="KW-0067">ATP-binding</keyword>
<dbReference type="InterPro" id="IPR011054">
    <property type="entry name" value="Rudment_hybrid_motif"/>
</dbReference>
<dbReference type="PANTHER" id="PTHR11609:SF5">
    <property type="entry name" value="PHOSPHORIBOSYLAMINOIMIDAZOLE CARBOXYLASE"/>
    <property type="match status" value="1"/>
</dbReference>
<evidence type="ECO:0000256" key="1">
    <source>
        <dbReference type="ARBA" id="ARBA00022741"/>
    </source>
</evidence>
<comment type="similarity">
    <text evidence="4 5">Belongs to the PurK/PurT family.</text>
</comment>
<dbReference type="InterPro" id="IPR003135">
    <property type="entry name" value="ATP-grasp_carboxylate-amine"/>
</dbReference>
<dbReference type="InterPro" id="IPR054350">
    <property type="entry name" value="PurT/PurK_preATP-grasp"/>
</dbReference>
<evidence type="ECO:0000256" key="5">
    <source>
        <dbReference type="RuleBase" id="RU361200"/>
    </source>
</evidence>
<name>A0A2T0S1Z1_9BACT</name>
<evidence type="ECO:0000259" key="7">
    <source>
        <dbReference type="PROSITE" id="PS50975"/>
    </source>
</evidence>
<dbReference type="InterPro" id="IPR013815">
    <property type="entry name" value="ATP_grasp_subdomain_1"/>
</dbReference>
<dbReference type="GO" id="GO:0005829">
    <property type="term" value="C:cytosol"/>
    <property type="evidence" value="ECO:0007669"/>
    <property type="project" value="TreeGrafter"/>
</dbReference>
<evidence type="ECO:0000256" key="6">
    <source>
        <dbReference type="SAM" id="SignalP"/>
    </source>
</evidence>
<dbReference type="Pfam" id="PF02222">
    <property type="entry name" value="ATP-grasp"/>
    <property type="match status" value="1"/>
</dbReference>
<evidence type="ECO:0000313" key="8">
    <source>
        <dbReference type="EMBL" id="PRY27333.1"/>
    </source>
</evidence>
<reference evidence="8 9" key="1">
    <citation type="submission" date="2018-03" db="EMBL/GenBank/DDBJ databases">
        <title>Genomic Encyclopedia of Archaeal and Bacterial Type Strains, Phase II (KMG-II): from individual species to whole genera.</title>
        <authorList>
            <person name="Goeker M."/>
        </authorList>
    </citation>
    <scope>NUCLEOTIDE SEQUENCE [LARGE SCALE GENOMIC DNA]</scope>
    <source>
        <strain evidence="8 9">DSM 28354</strain>
    </source>
</reference>
<feature type="binding site" evidence="4">
    <location>
        <begin position="200"/>
        <end position="203"/>
    </location>
    <ligand>
        <name>ATP</name>
        <dbReference type="ChEBI" id="CHEBI:30616"/>
    </ligand>
</feature>
<gene>
    <name evidence="4 5" type="primary">purK</name>
    <name evidence="8" type="ORF">CLV58_13412</name>
</gene>
<dbReference type="GO" id="GO:0004638">
    <property type="term" value="F:phosphoribosylaminoimidazole carboxylase activity"/>
    <property type="evidence" value="ECO:0007669"/>
    <property type="project" value="InterPro"/>
</dbReference>
<evidence type="ECO:0000256" key="2">
    <source>
        <dbReference type="ARBA" id="ARBA00022755"/>
    </source>
</evidence>
<dbReference type="InterPro" id="IPR016185">
    <property type="entry name" value="PreATP-grasp_dom_sf"/>
</dbReference>
<dbReference type="InterPro" id="IPR011761">
    <property type="entry name" value="ATP-grasp"/>
</dbReference>
<dbReference type="Gene3D" id="3.40.50.20">
    <property type="match status" value="1"/>
</dbReference>
<dbReference type="GO" id="GO:0046872">
    <property type="term" value="F:metal ion binding"/>
    <property type="evidence" value="ECO:0007669"/>
    <property type="project" value="InterPro"/>
</dbReference>
<dbReference type="GO" id="GO:0005524">
    <property type="term" value="F:ATP binding"/>
    <property type="evidence" value="ECO:0007669"/>
    <property type="project" value="UniProtKB-UniRule"/>
</dbReference>
<feature type="binding site" evidence="4">
    <location>
        <position position="169"/>
    </location>
    <ligand>
        <name>ATP</name>
        <dbReference type="ChEBI" id="CHEBI:30616"/>
    </ligand>
</feature>
<dbReference type="AlphaFoldDB" id="A0A2T0S1Z1"/>
<dbReference type="UniPathway" id="UPA00074">
    <property type="reaction ID" value="UER00942"/>
</dbReference>
<dbReference type="SUPFAM" id="SSF56059">
    <property type="entry name" value="Glutathione synthetase ATP-binding domain-like"/>
    <property type="match status" value="1"/>
</dbReference>
<feature type="binding site" evidence="4">
    <location>
        <position position="208"/>
    </location>
    <ligand>
        <name>ATP</name>
        <dbReference type="ChEBI" id="CHEBI:30616"/>
    </ligand>
</feature>
<dbReference type="Pfam" id="PF22660">
    <property type="entry name" value="RS_preATP-grasp-like"/>
    <property type="match status" value="1"/>
</dbReference>
<comment type="subunit">
    <text evidence="4 5">Homodimer.</text>
</comment>
<keyword evidence="4 5" id="KW-0436">Ligase</keyword>